<keyword evidence="3" id="KW-0949">S-adenosyl-L-methionine</keyword>
<gene>
    <name evidence="5" type="ORF">SOO65_16245</name>
</gene>
<dbReference type="SUPFAM" id="SSF53335">
    <property type="entry name" value="S-adenosyl-L-methionine-dependent methyltransferases"/>
    <property type="match status" value="1"/>
</dbReference>
<accession>A0AAX4HM19</accession>
<evidence type="ECO:0000313" key="5">
    <source>
        <dbReference type="EMBL" id="WPU64245.1"/>
    </source>
</evidence>
<dbReference type="PANTHER" id="PTHR43042:SF3">
    <property type="entry name" value="RIBOSOMAL RNA LARGE SUBUNIT METHYLTRANSFERASE YWBD-RELATED"/>
    <property type="match status" value="1"/>
</dbReference>
<dbReference type="PANTHER" id="PTHR43042">
    <property type="entry name" value="SAM-DEPENDENT METHYLTRANSFERASE"/>
    <property type="match status" value="1"/>
</dbReference>
<keyword evidence="1 5" id="KW-0489">Methyltransferase</keyword>
<keyword evidence="6" id="KW-1185">Reference proteome</keyword>
<dbReference type="InterPro" id="IPR029063">
    <property type="entry name" value="SAM-dependent_MTases_sf"/>
</dbReference>
<keyword evidence="2 5" id="KW-0808">Transferase</keyword>
<dbReference type="InterPro" id="IPR019614">
    <property type="entry name" value="SAM-dep_methyl-trfase"/>
</dbReference>
<dbReference type="KEGG" id="psti:SOO65_16245"/>
<dbReference type="Proteomes" id="UP001324634">
    <property type="component" value="Chromosome"/>
</dbReference>
<dbReference type="Gene3D" id="3.40.50.150">
    <property type="entry name" value="Vaccinia Virus protein VP39"/>
    <property type="match status" value="1"/>
</dbReference>
<name>A0AAX4HM19_9BACT</name>
<dbReference type="EMBL" id="CP139487">
    <property type="protein sequence ID" value="WPU64245.1"/>
    <property type="molecule type" value="Genomic_DNA"/>
</dbReference>
<evidence type="ECO:0000256" key="2">
    <source>
        <dbReference type="ARBA" id="ARBA00022679"/>
    </source>
</evidence>
<evidence type="ECO:0000256" key="1">
    <source>
        <dbReference type="ARBA" id="ARBA00022603"/>
    </source>
</evidence>
<evidence type="ECO:0000259" key="4">
    <source>
        <dbReference type="Pfam" id="PF10672"/>
    </source>
</evidence>
<dbReference type="EC" id="2.1.1.-" evidence="5"/>
<dbReference type="CDD" id="cd02440">
    <property type="entry name" value="AdoMet_MTases"/>
    <property type="match status" value="1"/>
</dbReference>
<protein>
    <submittedName>
        <fullName evidence="5">Class I SAM-dependent methyltransferase</fullName>
        <ecNumber evidence="5">2.1.1.-</ecNumber>
    </submittedName>
</protein>
<sequence length="403" mass="46867">MNKIPECLIHPVSIKLLRQGHPWITADNFSNRFPRQSEFVIATDDRKRPMALLMHDPYHKNVKARVWSTKFPFDREAQHFTASIQGRLDLAFEKRIQQNELKERENYYLVFGEADQLPGLFILRLKDRVLIQLYTQFWNRYKSIIQTTLQEVFPEIKDENVWFQLRGETKELQKLPQNSVDQNRRDEFHIAEFGIQYLIRLGSSYDHGLYTDMSSIRHTLAKLIRPGCAVLNLYSYTGAFSLWAMKLGATQVTSVDLSPKYIEWLQQNLALNPELNHTQHEAIVSSVDEALSNLKKEEKKFDVIICDPPSSSSDGEKRTSASKAYKELLQKMDPLLNPKGKLVVFLNTHQVSQEKFDRLMKDYLAELKLNYKMSTRLHLGQDCPTLKGFPEGSYLKGLVLEKQ</sequence>
<dbReference type="Pfam" id="PF10672">
    <property type="entry name" value="Methyltrans_SAM"/>
    <property type="match status" value="1"/>
</dbReference>
<feature type="domain" description="S-adenosylmethionine-dependent methyltransferase" evidence="4">
    <location>
        <begin position="186"/>
        <end position="352"/>
    </location>
</feature>
<dbReference type="GO" id="GO:0008168">
    <property type="term" value="F:methyltransferase activity"/>
    <property type="evidence" value="ECO:0007669"/>
    <property type="project" value="UniProtKB-KW"/>
</dbReference>
<evidence type="ECO:0000256" key="3">
    <source>
        <dbReference type="ARBA" id="ARBA00022691"/>
    </source>
</evidence>
<dbReference type="RefSeq" id="WP_321392676.1">
    <property type="nucleotide sequence ID" value="NZ_CP139487.1"/>
</dbReference>
<evidence type="ECO:0000313" key="6">
    <source>
        <dbReference type="Proteomes" id="UP001324634"/>
    </source>
</evidence>
<reference evidence="5 6" key="1">
    <citation type="submission" date="2023-11" db="EMBL/GenBank/DDBJ databases">
        <title>Peredibacter starrii A3.12.</title>
        <authorList>
            <person name="Mitchell R.J."/>
        </authorList>
    </citation>
    <scope>NUCLEOTIDE SEQUENCE [LARGE SCALE GENOMIC DNA]</scope>
    <source>
        <strain evidence="5 6">A3.12</strain>
    </source>
</reference>
<dbReference type="CDD" id="cd11572">
    <property type="entry name" value="RlmI_M_like"/>
    <property type="match status" value="1"/>
</dbReference>
<dbReference type="AlphaFoldDB" id="A0AAX4HM19"/>
<dbReference type="GO" id="GO:0032259">
    <property type="term" value="P:methylation"/>
    <property type="evidence" value="ECO:0007669"/>
    <property type="project" value="UniProtKB-KW"/>
</dbReference>
<organism evidence="5 6">
    <name type="scientific">Peredibacter starrii</name>
    <dbReference type="NCBI Taxonomy" id="28202"/>
    <lineage>
        <taxon>Bacteria</taxon>
        <taxon>Pseudomonadati</taxon>
        <taxon>Bdellovibrionota</taxon>
        <taxon>Bacteriovoracia</taxon>
        <taxon>Bacteriovoracales</taxon>
        <taxon>Bacteriovoracaceae</taxon>
        <taxon>Peredibacter</taxon>
    </lineage>
</organism>
<dbReference type="Gene3D" id="3.30.750.80">
    <property type="entry name" value="RNA methyltransferase domain (HRMD) like"/>
    <property type="match status" value="1"/>
</dbReference>
<proteinExistence type="predicted"/>